<dbReference type="Pfam" id="PF01494">
    <property type="entry name" value="FAD_binding_3"/>
    <property type="match status" value="2"/>
</dbReference>
<evidence type="ECO:0000256" key="6">
    <source>
        <dbReference type="ARBA" id="ARBA00023002"/>
    </source>
</evidence>
<feature type="region of interest" description="Disordered" evidence="7">
    <location>
        <begin position="515"/>
        <end position="538"/>
    </location>
</feature>
<evidence type="ECO:0000256" key="1">
    <source>
        <dbReference type="ARBA" id="ARBA00001974"/>
    </source>
</evidence>
<accession>A0A136IW37</accession>
<dbReference type="GO" id="GO:0004497">
    <property type="term" value="F:monooxygenase activity"/>
    <property type="evidence" value="ECO:0007669"/>
    <property type="project" value="InterPro"/>
</dbReference>
<evidence type="ECO:0000313" key="9">
    <source>
        <dbReference type="EMBL" id="KXJ89095.1"/>
    </source>
</evidence>
<dbReference type="Gene3D" id="3.50.50.60">
    <property type="entry name" value="FAD/NAD(P)-binding domain"/>
    <property type="match status" value="2"/>
</dbReference>
<evidence type="ECO:0000256" key="2">
    <source>
        <dbReference type="ARBA" id="ARBA00005179"/>
    </source>
</evidence>
<dbReference type="SUPFAM" id="SSF51905">
    <property type="entry name" value="FAD/NAD(P)-binding domain"/>
    <property type="match status" value="1"/>
</dbReference>
<dbReference type="InterPro" id="IPR036188">
    <property type="entry name" value="FAD/NAD-bd_sf"/>
</dbReference>
<proteinExistence type="inferred from homology"/>
<dbReference type="OrthoDB" id="10029326at2759"/>
<gene>
    <name evidence="9" type="ORF">Micbo1qcDRAFT_165865</name>
</gene>
<dbReference type="InterPro" id="IPR002938">
    <property type="entry name" value="FAD-bd"/>
</dbReference>
<keyword evidence="10" id="KW-1185">Reference proteome</keyword>
<feature type="compositionally biased region" description="Basic and acidic residues" evidence="7">
    <location>
        <begin position="529"/>
        <end position="538"/>
    </location>
</feature>
<name>A0A136IW37_9PEZI</name>
<evidence type="ECO:0000256" key="7">
    <source>
        <dbReference type="SAM" id="MobiDB-lite"/>
    </source>
</evidence>
<evidence type="ECO:0000256" key="4">
    <source>
        <dbReference type="ARBA" id="ARBA00022630"/>
    </source>
</evidence>
<dbReference type="PANTHER" id="PTHR47356:SF2">
    <property type="entry name" value="FAD-BINDING DOMAIN-CONTAINING PROTEIN-RELATED"/>
    <property type="match status" value="1"/>
</dbReference>
<dbReference type="STRING" id="196109.A0A136IW37"/>
<feature type="domain" description="FAD-binding" evidence="8">
    <location>
        <begin position="318"/>
        <end position="405"/>
    </location>
</feature>
<dbReference type="PRINTS" id="PR00420">
    <property type="entry name" value="RNGMNOXGNASE"/>
</dbReference>
<dbReference type="PANTHER" id="PTHR47356">
    <property type="entry name" value="FAD-DEPENDENT MONOOXYGENASE ASQG-RELATED"/>
    <property type="match status" value="1"/>
</dbReference>
<evidence type="ECO:0000256" key="5">
    <source>
        <dbReference type="ARBA" id="ARBA00022827"/>
    </source>
</evidence>
<dbReference type="Proteomes" id="UP000070501">
    <property type="component" value="Unassembled WGS sequence"/>
</dbReference>
<organism evidence="9 10">
    <name type="scientific">Microdochium bolleyi</name>
    <dbReference type="NCBI Taxonomy" id="196109"/>
    <lineage>
        <taxon>Eukaryota</taxon>
        <taxon>Fungi</taxon>
        <taxon>Dikarya</taxon>
        <taxon>Ascomycota</taxon>
        <taxon>Pezizomycotina</taxon>
        <taxon>Sordariomycetes</taxon>
        <taxon>Xylariomycetidae</taxon>
        <taxon>Xylariales</taxon>
        <taxon>Microdochiaceae</taxon>
        <taxon>Microdochium</taxon>
    </lineage>
</organism>
<evidence type="ECO:0000259" key="8">
    <source>
        <dbReference type="Pfam" id="PF01494"/>
    </source>
</evidence>
<dbReference type="AlphaFoldDB" id="A0A136IW37"/>
<keyword evidence="6" id="KW-0560">Oxidoreductase</keyword>
<reference evidence="10" key="1">
    <citation type="submission" date="2016-02" db="EMBL/GenBank/DDBJ databases">
        <title>Draft genome sequence of Microdochium bolleyi, a fungal endophyte of beachgrass.</title>
        <authorList>
            <consortium name="DOE Joint Genome Institute"/>
            <person name="David A.S."/>
            <person name="May G."/>
            <person name="Haridas S."/>
            <person name="Lim J."/>
            <person name="Wang M."/>
            <person name="Labutti K."/>
            <person name="Lipzen A."/>
            <person name="Barry K."/>
            <person name="Grigoriev I.V."/>
        </authorList>
    </citation>
    <scope>NUCLEOTIDE SEQUENCE [LARGE SCALE GENOMIC DNA]</scope>
    <source>
        <strain evidence="10">J235TASD1</strain>
    </source>
</reference>
<comment type="pathway">
    <text evidence="2">Secondary metabolite biosynthesis.</text>
</comment>
<protein>
    <recommendedName>
        <fullName evidence="8">FAD-binding domain-containing protein</fullName>
    </recommendedName>
</protein>
<dbReference type="GO" id="GO:0071949">
    <property type="term" value="F:FAD binding"/>
    <property type="evidence" value="ECO:0007669"/>
    <property type="project" value="InterPro"/>
</dbReference>
<keyword evidence="4" id="KW-0285">Flavoprotein</keyword>
<evidence type="ECO:0000313" key="10">
    <source>
        <dbReference type="Proteomes" id="UP000070501"/>
    </source>
</evidence>
<comment type="similarity">
    <text evidence="3">Belongs to the paxM FAD-dependent monooxygenase family.</text>
</comment>
<dbReference type="InParanoid" id="A0A136IW37"/>
<comment type="cofactor">
    <cofactor evidence="1">
        <name>FAD</name>
        <dbReference type="ChEBI" id="CHEBI:57692"/>
    </cofactor>
</comment>
<evidence type="ECO:0000256" key="3">
    <source>
        <dbReference type="ARBA" id="ARBA00007992"/>
    </source>
</evidence>
<keyword evidence="5" id="KW-0274">FAD</keyword>
<feature type="region of interest" description="Disordered" evidence="7">
    <location>
        <begin position="204"/>
        <end position="246"/>
    </location>
</feature>
<sequence>MASHDTPPPPSAAAEAGTPALAPATSSHQVVIVGGGITGLALALMLQQLNVDYVLLEAYATVTPQQGASIGLHANGLRILDQLGLLPAIEAVAVLTTTSTWRDSNRGGRRIMARDAGSLMRARHGYGNYFMSRHELLCVLEAAVRDKDRLLVNTRVCRVEDSDEAGSVARVHTTDGRVFEAQMVVGADGVRSFVRAEMWRHAEEREKKAAAEQQPPSPATEKPSKKTKPPTAVRQPPAPWSIPASDKGPVPCEHACLFGTARPKPGISPGDLIAACGTRSTAGLMGAANGDVFFFWFWTLPHAAGQQNTCPVTEIPRITPAEEAHELERCRDTIVTDAGLTMGEVLGDVYDIGATALPHFVLDRWSSGGRVVVLGDAAHKFNPLVGQGGNSCIESCAALVNLLQKHVLPQSPALSEKPAMSSSSPAAWSRESLTAVFAALEAERVPRVRDMVDKCQEAMHRVAWDSWKPKVLQRYIAPLLPLSVLADFYTVLITPGLRLRGSRFEDPTALEHSVPWDDEKVEKKKTKKDKSGGVKEKTGAVKVASTPLAAVAAA</sequence>
<feature type="domain" description="FAD-binding" evidence="8">
    <location>
        <begin position="29"/>
        <end position="205"/>
    </location>
</feature>
<dbReference type="EMBL" id="KQ964256">
    <property type="protein sequence ID" value="KXJ89095.1"/>
    <property type="molecule type" value="Genomic_DNA"/>
</dbReference>
<dbReference type="InterPro" id="IPR050562">
    <property type="entry name" value="FAD_mOase_fung"/>
</dbReference>